<evidence type="ECO:0000256" key="7">
    <source>
        <dbReference type="ARBA" id="ARBA00023004"/>
    </source>
</evidence>
<evidence type="ECO:0000256" key="12">
    <source>
        <dbReference type="SAM" id="Phobius"/>
    </source>
</evidence>
<proteinExistence type="inferred from homology"/>
<dbReference type="GO" id="GO:0006784">
    <property type="term" value="P:heme A biosynthetic process"/>
    <property type="evidence" value="ECO:0007669"/>
    <property type="project" value="InterPro"/>
</dbReference>
<evidence type="ECO:0000313" key="13">
    <source>
        <dbReference type="EMBL" id="SVB48898.1"/>
    </source>
</evidence>
<evidence type="ECO:0000256" key="2">
    <source>
        <dbReference type="ARBA" id="ARBA00004141"/>
    </source>
</evidence>
<protein>
    <recommendedName>
        <fullName evidence="14">Heme A synthase</fullName>
    </recommendedName>
</protein>
<evidence type="ECO:0000256" key="10">
    <source>
        <dbReference type="ARBA" id="ARBA00044501"/>
    </source>
</evidence>
<comment type="pathway">
    <text evidence="10">Porphyrin-containing compound metabolism; heme A biosynthesis; heme A from heme O: step 1/1.</text>
</comment>
<organism evidence="13">
    <name type="scientific">marine metagenome</name>
    <dbReference type="NCBI Taxonomy" id="408172"/>
    <lineage>
        <taxon>unclassified sequences</taxon>
        <taxon>metagenomes</taxon>
        <taxon>ecological metagenomes</taxon>
    </lineage>
</organism>
<feature type="transmembrane region" description="Helical" evidence="12">
    <location>
        <begin position="197"/>
        <end position="218"/>
    </location>
</feature>
<evidence type="ECO:0000256" key="5">
    <source>
        <dbReference type="ARBA" id="ARBA00022989"/>
    </source>
</evidence>
<dbReference type="InterPro" id="IPR003780">
    <property type="entry name" value="COX15/CtaA_fam"/>
</dbReference>
<dbReference type="GO" id="GO:0016653">
    <property type="term" value="F:oxidoreductase activity, acting on NAD(P)H, heme protein as acceptor"/>
    <property type="evidence" value="ECO:0007669"/>
    <property type="project" value="TreeGrafter"/>
</dbReference>
<feature type="transmembrane region" description="Helical" evidence="12">
    <location>
        <begin position="154"/>
        <end position="176"/>
    </location>
</feature>
<comment type="catalytic activity">
    <reaction evidence="11">
        <text>Fe(II)-heme o + 2 A + H2O = Fe(II)-heme a + 2 AH2</text>
        <dbReference type="Rhea" id="RHEA:63388"/>
        <dbReference type="ChEBI" id="CHEBI:13193"/>
        <dbReference type="ChEBI" id="CHEBI:15377"/>
        <dbReference type="ChEBI" id="CHEBI:17499"/>
        <dbReference type="ChEBI" id="CHEBI:60530"/>
        <dbReference type="ChEBI" id="CHEBI:61715"/>
        <dbReference type="EC" id="1.17.99.9"/>
    </reaction>
    <physiologicalReaction direction="left-to-right" evidence="11">
        <dbReference type="Rhea" id="RHEA:63389"/>
    </physiologicalReaction>
</comment>
<dbReference type="GO" id="GO:0046872">
    <property type="term" value="F:metal ion binding"/>
    <property type="evidence" value="ECO:0007669"/>
    <property type="project" value="UniProtKB-KW"/>
</dbReference>
<keyword evidence="9 12" id="KW-0472">Membrane</keyword>
<gene>
    <name evidence="13" type="ORF">METZ01_LOCUS201752</name>
</gene>
<evidence type="ECO:0000256" key="11">
    <source>
        <dbReference type="ARBA" id="ARBA00048044"/>
    </source>
</evidence>
<dbReference type="GO" id="GO:0005743">
    <property type="term" value="C:mitochondrial inner membrane"/>
    <property type="evidence" value="ECO:0007669"/>
    <property type="project" value="TreeGrafter"/>
</dbReference>
<reference evidence="13" key="1">
    <citation type="submission" date="2018-05" db="EMBL/GenBank/DDBJ databases">
        <authorList>
            <person name="Lanie J.A."/>
            <person name="Ng W.-L."/>
            <person name="Kazmierczak K.M."/>
            <person name="Andrzejewski T.M."/>
            <person name="Davidsen T.M."/>
            <person name="Wayne K.J."/>
            <person name="Tettelin H."/>
            <person name="Glass J.I."/>
            <person name="Rusch D."/>
            <person name="Podicherti R."/>
            <person name="Tsui H.-C.T."/>
            <person name="Winkler M.E."/>
        </authorList>
    </citation>
    <scope>NUCLEOTIDE SEQUENCE</scope>
</reference>
<keyword evidence="6" id="KW-0560">Oxidoreductase</keyword>
<evidence type="ECO:0000256" key="3">
    <source>
        <dbReference type="ARBA" id="ARBA00022692"/>
    </source>
</evidence>
<keyword evidence="7" id="KW-0408">Iron</keyword>
<feature type="transmembrane region" description="Helical" evidence="12">
    <location>
        <begin position="124"/>
        <end position="142"/>
    </location>
</feature>
<feature type="transmembrane region" description="Helical" evidence="12">
    <location>
        <begin position="319"/>
        <end position="339"/>
    </location>
</feature>
<accession>A0A382EDV5</accession>
<evidence type="ECO:0000256" key="8">
    <source>
        <dbReference type="ARBA" id="ARBA00023133"/>
    </source>
</evidence>
<keyword evidence="4" id="KW-0479">Metal-binding</keyword>
<comment type="cofactor">
    <cofactor evidence="1">
        <name>heme b</name>
        <dbReference type="ChEBI" id="CHEBI:60344"/>
    </cofactor>
</comment>
<feature type="transmembrane region" description="Helical" evidence="12">
    <location>
        <begin position="12"/>
        <end position="32"/>
    </location>
</feature>
<dbReference type="AlphaFoldDB" id="A0A382EDV5"/>
<dbReference type="PANTHER" id="PTHR23289:SF2">
    <property type="entry name" value="CYTOCHROME C OXIDASE ASSEMBLY PROTEIN COX15 HOMOLOG"/>
    <property type="match status" value="1"/>
</dbReference>
<evidence type="ECO:0000256" key="6">
    <source>
        <dbReference type="ARBA" id="ARBA00023002"/>
    </source>
</evidence>
<dbReference type="GO" id="GO:0120547">
    <property type="term" value="F:heme A synthase activity"/>
    <property type="evidence" value="ECO:0007669"/>
    <property type="project" value="UniProtKB-EC"/>
</dbReference>
<dbReference type="InterPro" id="IPR023754">
    <property type="entry name" value="HemeA_Synthase_type2"/>
</dbReference>
<evidence type="ECO:0000256" key="1">
    <source>
        <dbReference type="ARBA" id="ARBA00001970"/>
    </source>
</evidence>
<keyword evidence="8" id="KW-0350">Heme biosynthesis</keyword>
<evidence type="ECO:0000256" key="9">
    <source>
        <dbReference type="ARBA" id="ARBA00023136"/>
    </source>
</evidence>
<dbReference type="HAMAP" id="MF_01665">
    <property type="entry name" value="HemeA_synth_type2"/>
    <property type="match status" value="1"/>
</dbReference>
<feature type="transmembrane region" description="Helical" evidence="12">
    <location>
        <begin position="258"/>
        <end position="278"/>
    </location>
</feature>
<evidence type="ECO:0008006" key="14">
    <source>
        <dbReference type="Google" id="ProtNLM"/>
    </source>
</evidence>
<feature type="transmembrane region" description="Helical" evidence="12">
    <location>
        <begin position="94"/>
        <end position="112"/>
    </location>
</feature>
<dbReference type="EMBL" id="UINC01044027">
    <property type="protein sequence ID" value="SVB48898.1"/>
    <property type="molecule type" value="Genomic_DNA"/>
</dbReference>
<evidence type="ECO:0000256" key="4">
    <source>
        <dbReference type="ARBA" id="ARBA00022723"/>
    </source>
</evidence>
<keyword evidence="3 12" id="KW-0812">Transmembrane</keyword>
<comment type="subcellular location">
    <subcellularLocation>
        <location evidence="2">Membrane</location>
        <topology evidence="2">Multi-pass membrane protein</topology>
    </subcellularLocation>
</comment>
<dbReference type="Pfam" id="PF02628">
    <property type="entry name" value="COX15-CtaA"/>
    <property type="match status" value="1"/>
</dbReference>
<feature type="transmembrane region" description="Helical" evidence="12">
    <location>
        <begin position="290"/>
        <end position="313"/>
    </location>
</feature>
<name>A0A382EDV5_9ZZZZ</name>
<sequence length="345" mass="39643">MDPKTKKQITTWLISACLLIFLMVIIGGVTRLTRSGLSMVEWHPISGAIPPMNDSAWETEFEKYQQYPEYQKLNHGMTLSQFKFIFFWEYVHRLIGRLLGIFFIIPFAYFLIKKKLNPPLMKKLLFMFVLGGLQGLYGWYMVKSGLVDNPHVSHYRLAGHLILAFGLMAYILWTALTVNKEGFAPSTAYNKEKLQPVFNWIIAVIILQIIYGAFTAGLKAGYGWNTFPKMAGEWVPRGLLPLSPIWKNFVEHTFTVQFIHRLLGWVLTMLIPGFWRYCKGFQLTPQQVKAIDWLLWTILIQFGLGVLTLIMMVPVWLGVLHQAGAVILLMTAVYIRFLLNSVESA</sequence>
<keyword evidence="5 12" id="KW-1133">Transmembrane helix</keyword>
<dbReference type="PANTHER" id="PTHR23289">
    <property type="entry name" value="CYTOCHROME C OXIDASE ASSEMBLY PROTEIN COX15"/>
    <property type="match status" value="1"/>
</dbReference>